<comment type="caution">
    <text evidence="8">The sequence shown here is derived from an EMBL/GenBank/DDBJ whole genome shotgun (WGS) entry which is preliminary data.</text>
</comment>
<dbReference type="InterPro" id="IPR050542">
    <property type="entry name" value="Glycosyl_Hydrlase18_Chitinase"/>
</dbReference>
<proteinExistence type="predicted"/>
<evidence type="ECO:0000256" key="4">
    <source>
        <dbReference type="ARBA" id="ARBA00023157"/>
    </source>
</evidence>
<dbReference type="Proteomes" id="UP001443914">
    <property type="component" value="Unassembled WGS sequence"/>
</dbReference>
<keyword evidence="4" id="KW-1015">Disulfide bond</keyword>
<dbReference type="PANTHER" id="PTHR45708:SF22">
    <property type="entry name" value="ACIDIC ENDOCHITINASE"/>
    <property type="match status" value="1"/>
</dbReference>
<keyword evidence="5" id="KW-0119">Carbohydrate metabolism</keyword>
<evidence type="ECO:0000256" key="7">
    <source>
        <dbReference type="SAM" id="SignalP"/>
    </source>
</evidence>
<evidence type="ECO:0000313" key="9">
    <source>
        <dbReference type="Proteomes" id="UP001443914"/>
    </source>
</evidence>
<evidence type="ECO:0000256" key="3">
    <source>
        <dbReference type="ARBA" id="ARBA00023024"/>
    </source>
</evidence>
<keyword evidence="9" id="KW-1185">Reference proteome</keyword>
<organism evidence="8 9">
    <name type="scientific">Saponaria officinalis</name>
    <name type="common">Common soapwort</name>
    <name type="synonym">Lychnis saponaria</name>
    <dbReference type="NCBI Taxonomy" id="3572"/>
    <lineage>
        <taxon>Eukaryota</taxon>
        <taxon>Viridiplantae</taxon>
        <taxon>Streptophyta</taxon>
        <taxon>Embryophyta</taxon>
        <taxon>Tracheophyta</taxon>
        <taxon>Spermatophyta</taxon>
        <taxon>Magnoliopsida</taxon>
        <taxon>eudicotyledons</taxon>
        <taxon>Gunneridae</taxon>
        <taxon>Pentapetalae</taxon>
        <taxon>Caryophyllales</taxon>
        <taxon>Caryophyllaceae</taxon>
        <taxon>Caryophylleae</taxon>
        <taxon>Saponaria</taxon>
    </lineage>
</organism>
<keyword evidence="6" id="KW-0624">Polysaccharide degradation</keyword>
<gene>
    <name evidence="8" type="ORF">RND81_12G107700</name>
</gene>
<evidence type="ECO:0000256" key="6">
    <source>
        <dbReference type="ARBA" id="ARBA00023326"/>
    </source>
</evidence>
<comment type="catalytic activity">
    <reaction evidence="1">
        <text>Random endo-hydrolysis of N-acetyl-beta-D-glucosaminide (1-&gt;4)-beta-linkages in chitin and chitodextrins.</text>
        <dbReference type="EC" id="3.2.1.14"/>
    </reaction>
</comment>
<keyword evidence="2 7" id="KW-0732">Signal</keyword>
<evidence type="ECO:0000256" key="2">
    <source>
        <dbReference type="ARBA" id="ARBA00022729"/>
    </source>
</evidence>
<protein>
    <submittedName>
        <fullName evidence="8">Uncharacterized protein</fullName>
    </submittedName>
</protein>
<sequence length="188" mass="20058">MTVIAFPLLIFTSLLISLCQGAGIATYWGQNTGEGTLATACATGNYQYINIAFLSVFGNGQTPQLNLAGHCSPSIVGICSSIRNDIAACQSRKKVYLSAAPQCPFPDMHLSNAIDTGVFDFVWVQFYNNPKAACQYNGDTTQLLNSWTKWSSVNAGQVFLGIPAAPNAASNGYIPPDVLISQVLPTIK</sequence>
<dbReference type="EMBL" id="JBDFQZ010000012">
    <property type="protein sequence ID" value="KAK9672550.1"/>
    <property type="molecule type" value="Genomic_DNA"/>
</dbReference>
<dbReference type="InterPro" id="IPR017853">
    <property type="entry name" value="GH"/>
</dbReference>
<evidence type="ECO:0000256" key="1">
    <source>
        <dbReference type="ARBA" id="ARBA00000822"/>
    </source>
</evidence>
<evidence type="ECO:0000313" key="8">
    <source>
        <dbReference type="EMBL" id="KAK9672550.1"/>
    </source>
</evidence>
<dbReference type="Gene3D" id="3.20.20.80">
    <property type="entry name" value="Glycosidases"/>
    <property type="match status" value="2"/>
</dbReference>
<feature type="chain" id="PRO_5043934650" evidence="7">
    <location>
        <begin position="22"/>
        <end position="188"/>
    </location>
</feature>
<reference evidence="8" key="1">
    <citation type="submission" date="2024-03" db="EMBL/GenBank/DDBJ databases">
        <title>WGS assembly of Saponaria officinalis var. Norfolk2.</title>
        <authorList>
            <person name="Jenkins J."/>
            <person name="Shu S."/>
            <person name="Grimwood J."/>
            <person name="Barry K."/>
            <person name="Goodstein D."/>
            <person name="Schmutz J."/>
            <person name="Leebens-Mack J."/>
            <person name="Osbourn A."/>
        </authorList>
    </citation>
    <scope>NUCLEOTIDE SEQUENCE [LARGE SCALE GENOMIC DNA]</scope>
    <source>
        <strain evidence="8">JIC</strain>
    </source>
</reference>
<dbReference type="PANTHER" id="PTHR45708">
    <property type="entry name" value="ENDOCHITINASE"/>
    <property type="match status" value="1"/>
</dbReference>
<dbReference type="GO" id="GO:0008843">
    <property type="term" value="F:endochitinase activity"/>
    <property type="evidence" value="ECO:0007669"/>
    <property type="project" value="UniProtKB-EC"/>
</dbReference>
<dbReference type="GO" id="GO:0000272">
    <property type="term" value="P:polysaccharide catabolic process"/>
    <property type="evidence" value="ECO:0007669"/>
    <property type="project" value="UniProtKB-KW"/>
</dbReference>
<name>A0AAW1H913_SAPOF</name>
<dbReference type="SUPFAM" id="SSF51445">
    <property type="entry name" value="(Trans)glycosidases"/>
    <property type="match status" value="1"/>
</dbReference>
<keyword evidence="3" id="KW-0146">Chitin degradation</keyword>
<evidence type="ECO:0000256" key="5">
    <source>
        <dbReference type="ARBA" id="ARBA00023277"/>
    </source>
</evidence>
<dbReference type="AlphaFoldDB" id="A0AAW1H913"/>
<feature type="signal peptide" evidence="7">
    <location>
        <begin position="1"/>
        <end position="21"/>
    </location>
</feature>
<dbReference type="GO" id="GO:0005576">
    <property type="term" value="C:extracellular region"/>
    <property type="evidence" value="ECO:0007669"/>
    <property type="project" value="TreeGrafter"/>
</dbReference>
<accession>A0AAW1H913</accession>
<dbReference type="GO" id="GO:0006032">
    <property type="term" value="P:chitin catabolic process"/>
    <property type="evidence" value="ECO:0007669"/>
    <property type="project" value="UniProtKB-KW"/>
</dbReference>